<evidence type="ECO:0000313" key="1">
    <source>
        <dbReference type="EnsemblMetazoa" id="SMAR015663-PA"/>
    </source>
</evidence>
<proteinExistence type="predicted"/>
<dbReference type="EnsemblMetazoa" id="SMAR015663-RA">
    <property type="protein sequence ID" value="SMAR015663-PA"/>
    <property type="gene ID" value="SMAR015663"/>
</dbReference>
<organism evidence="1 2">
    <name type="scientific">Strigamia maritima</name>
    <name type="common">European centipede</name>
    <name type="synonym">Geophilus maritimus</name>
    <dbReference type="NCBI Taxonomy" id="126957"/>
    <lineage>
        <taxon>Eukaryota</taxon>
        <taxon>Metazoa</taxon>
        <taxon>Ecdysozoa</taxon>
        <taxon>Arthropoda</taxon>
        <taxon>Myriapoda</taxon>
        <taxon>Chilopoda</taxon>
        <taxon>Pleurostigmophora</taxon>
        <taxon>Geophilomorpha</taxon>
        <taxon>Linotaeniidae</taxon>
        <taxon>Strigamia</taxon>
    </lineage>
</organism>
<dbReference type="EMBL" id="JH430816">
    <property type="status" value="NOT_ANNOTATED_CDS"/>
    <property type="molecule type" value="Genomic_DNA"/>
</dbReference>
<reference evidence="2" key="1">
    <citation type="submission" date="2011-05" db="EMBL/GenBank/DDBJ databases">
        <authorList>
            <person name="Richards S.R."/>
            <person name="Qu J."/>
            <person name="Jiang H."/>
            <person name="Jhangiani S.N."/>
            <person name="Agravi P."/>
            <person name="Goodspeed R."/>
            <person name="Gross S."/>
            <person name="Mandapat C."/>
            <person name="Jackson L."/>
            <person name="Mathew T."/>
            <person name="Pu L."/>
            <person name="Thornton R."/>
            <person name="Saada N."/>
            <person name="Wilczek-Boney K.B."/>
            <person name="Lee S."/>
            <person name="Kovar C."/>
            <person name="Wu Y."/>
            <person name="Scherer S.E."/>
            <person name="Worley K.C."/>
            <person name="Muzny D.M."/>
            <person name="Gibbs R."/>
        </authorList>
    </citation>
    <scope>NUCLEOTIDE SEQUENCE</scope>
    <source>
        <strain evidence="2">Brora</strain>
    </source>
</reference>
<evidence type="ECO:0000313" key="2">
    <source>
        <dbReference type="Proteomes" id="UP000014500"/>
    </source>
</evidence>
<protein>
    <submittedName>
        <fullName evidence="1">Uncharacterized protein</fullName>
    </submittedName>
</protein>
<sequence>MPENSNFPAPWSDSPLSGMPFFPRYEMAITNAKDSDSGAYTCTNKKGGSHTVNLIVKLQILAEMIWLVHIERNVTPEPDLLISAQISRFRLGLVDLRIYIAIRGFGVDLYRVLCPTLPTGNKLGAVGKMHTTMNSELHLQCTELNKKLVWPTSESDDKSDITSNITFISILSVRSFATAIDDILLVFHHLVSPAKREIVGHCWQGALSDVTGGIPHVMLSSHLAEIQTENFECRKNHCSVQGVKKANSAAVSFGSTWPSFSLFLLHVET</sequence>
<reference evidence="1" key="2">
    <citation type="submission" date="2015-02" db="UniProtKB">
        <authorList>
            <consortium name="EnsemblMetazoa"/>
        </authorList>
    </citation>
    <scope>IDENTIFICATION</scope>
</reference>
<name>T1JP87_STRMM</name>
<keyword evidence="2" id="KW-1185">Reference proteome</keyword>
<dbReference type="Proteomes" id="UP000014500">
    <property type="component" value="Unassembled WGS sequence"/>
</dbReference>
<dbReference type="HOGENOM" id="CLU_1035545_0_0_1"/>
<accession>T1JP87</accession>
<dbReference type="AlphaFoldDB" id="T1JP87"/>